<reference evidence="1" key="1">
    <citation type="submission" date="2021-01" db="EMBL/GenBank/DDBJ databases">
        <authorList>
            <person name="Kaushik A."/>
        </authorList>
    </citation>
    <scope>NUCLEOTIDE SEQUENCE</scope>
    <source>
        <strain evidence="1">AG4-RS23</strain>
    </source>
</reference>
<accession>A0A8H3BCT4</accession>
<dbReference type="EMBL" id="CAJMWY010000988">
    <property type="protein sequence ID" value="CAE6454231.1"/>
    <property type="molecule type" value="Genomic_DNA"/>
</dbReference>
<name>A0A8H3BCT4_9AGAM</name>
<sequence>VRRRHAITCKGRNIAKLLPPISAFASLILSLNCGQISHDRAEITKRLITSARDLTANGHLYSRHHLPTLQDVLPSFFSIFLDSYGACGVLPSAHYRTAPPSEDATLYAIIFI</sequence>
<comment type="caution">
    <text evidence="1">The sequence shown here is derived from an EMBL/GenBank/DDBJ whole genome shotgun (WGS) entry which is preliminary data.</text>
</comment>
<protein>
    <submittedName>
        <fullName evidence="1">Uncharacterized protein</fullName>
    </submittedName>
</protein>
<organism evidence="1 2">
    <name type="scientific">Rhizoctonia solani</name>
    <dbReference type="NCBI Taxonomy" id="456999"/>
    <lineage>
        <taxon>Eukaryota</taxon>
        <taxon>Fungi</taxon>
        <taxon>Dikarya</taxon>
        <taxon>Basidiomycota</taxon>
        <taxon>Agaricomycotina</taxon>
        <taxon>Agaricomycetes</taxon>
        <taxon>Cantharellales</taxon>
        <taxon>Ceratobasidiaceae</taxon>
        <taxon>Rhizoctonia</taxon>
    </lineage>
</organism>
<proteinExistence type="predicted"/>
<evidence type="ECO:0000313" key="2">
    <source>
        <dbReference type="Proteomes" id="UP000663861"/>
    </source>
</evidence>
<dbReference type="Proteomes" id="UP000663861">
    <property type="component" value="Unassembled WGS sequence"/>
</dbReference>
<feature type="non-terminal residue" evidence="1">
    <location>
        <position position="1"/>
    </location>
</feature>
<evidence type="ECO:0000313" key="1">
    <source>
        <dbReference type="EMBL" id="CAE6454231.1"/>
    </source>
</evidence>
<gene>
    <name evidence="1" type="ORF">RDB_LOCUS58524</name>
</gene>
<dbReference type="AlphaFoldDB" id="A0A8H3BCT4"/>